<dbReference type="EMBL" id="JANCYU010000021">
    <property type="protein sequence ID" value="KAK4524098.1"/>
    <property type="molecule type" value="Genomic_DNA"/>
</dbReference>
<evidence type="ECO:0000313" key="3">
    <source>
        <dbReference type="Proteomes" id="UP001300502"/>
    </source>
</evidence>
<proteinExistence type="predicted"/>
<sequence>MTSERFLSISVKERRPPHTTQSGTARDSLEHWESCIQQLPCGQEPLTETPCSEVFEPLRGSVASVTGQVQEAAVLQEARRASGFQHLRTTEKTSVGQYPENPEELSQEEVVGPDNTLERRVAFDLTGCVIREPLSDRPFKIEEVDSVQGFEKLSFSICDLLLLTGSTLLQQKIAALKAINNIFRATCSDTLTRDEVRAVLEEFEANGGLKILVQLLEIPNYQIFLYILEIASFLILEVETSLSQFEERWSIIGLLEEDLEKLGIPQFKTNLDNEDGLSNDNIRKKVSLAARLTENFFLSKFLDKMRRLENIHALSHRAYRTLAELFKSYIVYYWFQEEEMRTKVVSEVGKVLVKNRASYDVTFISKMISWCFIILPTWKEGLNTALALESEDVLYYKIRTLRITMQLNNGELLHRDVLSYVKNAFDIWKNSDYSVKTMPCKECLLLCIEYCKVARGKNIFLNSDASRVFEDGCLLFDYVVHNQNCKDNEEMSFYVLLISELLVNVFWSSPLSVRCYFEKKMEASYNFLVNLLNEFEGLEYSQLESRIYEQDNRKQSLLFATWRIAFLFAWTLNHRLPNLDNFISLSWKAITRYEFVEKDVFGVSTDFYSCSHLYYMTLFLADVHLKRFLGLRALPDFGSCFRLVSVMQSLRLLHIAKNYFACIFTPETLLIACNNWDDAQILSSFLELQIENILRNYREFWWWTTLRPLLDAENTNKEQLLILLMRFFVFLVKRTDVFESSYVMFFYKMMKQVLTGMQNWYYSVEEELKEFFFYILSYDSCYSCSLYLETADAGSSLVDSLVDMAYAHLFSNDIVFHKMTEVFQTTILHFLLNPCYKEEFRLSLWRKCVKSNFQLCDSLWITGPLCHYVKRCNDDLCFMMEALGDFCRGIVNREACYFVFKSLCIRVAKTVFEEPHYWHLLNVMLYYSSVNDMADIITQVFVSDFPQDDGKQTPQIYTQVNAIQIFASENASEDKIKERIRLAAKCYPSFHQLLFHCPFLHSLWRSSGSVDL</sequence>
<gene>
    <name evidence="2" type="ORF">GAYE_SCF01G1997</name>
</gene>
<organism evidence="2 3">
    <name type="scientific">Galdieria yellowstonensis</name>
    <dbReference type="NCBI Taxonomy" id="3028027"/>
    <lineage>
        <taxon>Eukaryota</taxon>
        <taxon>Rhodophyta</taxon>
        <taxon>Bangiophyceae</taxon>
        <taxon>Galdieriales</taxon>
        <taxon>Galdieriaceae</taxon>
        <taxon>Galdieria</taxon>
    </lineage>
</organism>
<comment type="caution">
    <text evidence="2">The sequence shown here is derived from an EMBL/GenBank/DDBJ whole genome shotgun (WGS) entry which is preliminary data.</text>
</comment>
<reference evidence="2 3" key="1">
    <citation type="submission" date="2022-07" db="EMBL/GenBank/DDBJ databases">
        <title>Genome-wide signatures of adaptation to extreme environments.</title>
        <authorList>
            <person name="Cho C.H."/>
            <person name="Yoon H.S."/>
        </authorList>
    </citation>
    <scope>NUCLEOTIDE SEQUENCE [LARGE SCALE GENOMIC DNA]</scope>
    <source>
        <strain evidence="2 3">108.79 E11</strain>
    </source>
</reference>
<accession>A0AAV9I9V5</accession>
<name>A0AAV9I9V5_9RHOD</name>
<dbReference type="Proteomes" id="UP001300502">
    <property type="component" value="Unassembled WGS sequence"/>
</dbReference>
<feature type="region of interest" description="Disordered" evidence="1">
    <location>
        <begin position="92"/>
        <end position="111"/>
    </location>
</feature>
<dbReference type="AlphaFoldDB" id="A0AAV9I9V5"/>
<evidence type="ECO:0000313" key="2">
    <source>
        <dbReference type="EMBL" id="KAK4524098.1"/>
    </source>
</evidence>
<keyword evidence="3" id="KW-1185">Reference proteome</keyword>
<feature type="region of interest" description="Disordered" evidence="1">
    <location>
        <begin position="1"/>
        <end position="28"/>
    </location>
</feature>
<evidence type="ECO:0000256" key="1">
    <source>
        <dbReference type="SAM" id="MobiDB-lite"/>
    </source>
</evidence>
<protein>
    <submittedName>
        <fullName evidence="2">Uncharacterized protein</fullName>
    </submittedName>
</protein>